<evidence type="ECO:0000256" key="4">
    <source>
        <dbReference type="ARBA" id="ARBA00022692"/>
    </source>
</evidence>
<evidence type="ECO:0000256" key="9">
    <source>
        <dbReference type="SAM" id="Phobius"/>
    </source>
</evidence>
<comment type="subcellular location">
    <subcellularLocation>
        <location evidence="1">Membrane</location>
        <topology evidence="1">Multi-pass membrane protein</topology>
    </subcellularLocation>
</comment>
<evidence type="ECO:0000256" key="6">
    <source>
        <dbReference type="ARBA" id="ARBA00023136"/>
    </source>
</evidence>
<accession>A0A5S9MKS4</accession>
<keyword evidence="4 9" id="KW-0812">Transmembrane</keyword>
<evidence type="ECO:0000256" key="5">
    <source>
        <dbReference type="ARBA" id="ARBA00022989"/>
    </source>
</evidence>
<dbReference type="GO" id="GO:0008519">
    <property type="term" value="F:ammonium channel activity"/>
    <property type="evidence" value="ECO:0007669"/>
    <property type="project" value="InterPro"/>
</dbReference>
<proteinExistence type="inferred from homology"/>
<dbReference type="InterPro" id="IPR024041">
    <property type="entry name" value="NH4_transpt_AmtB-like_dom"/>
</dbReference>
<dbReference type="Proteomes" id="UP000464658">
    <property type="component" value="Chromosome"/>
</dbReference>
<evidence type="ECO:0000259" key="10">
    <source>
        <dbReference type="Pfam" id="PF00909"/>
    </source>
</evidence>
<dbReference type="GO" id="GO:0005886">
    <property type="term" value="C:plasma membrane"/>
    <property type="evidence" value="ECO:0007669"/>
    <property type="project" value="TreeGrafter"/>
</dbReference>
<dbReference type="InterPro" id="IPR001905">
    <property type="entry name" value="Ammonium_transpt"/>
</dbReference>
<sequence>MQMGDTVFMFFCALLVWLMTPGLALFYGGLVRSKNVLSTTMHSLTSLAIVSIVWIVFGYSLAFAPGNAWIGGLDWVGLKGVGFEPGSYSETIHSTFIVHDVSNDLCRLNNSHHLRGLC</sequence>
<evidence type="ECO:0000256" key="1">
    <source>
        <dbReference type="ARBA" id="ARBA00004141"/>
    </source>
</evidence>
<gene>
    <name evidence="11" type="ORF">BsIDN1_64420</name>
</gene>
<evidence type="ECO:0000256" key="3">
    <source>
        <dbReference type="ARBA" id="ARBA00022448"/>
    </source>
</evidence>
<evidence type="ECO:0000313" key="11">
    <source>
        <dbReference type="EMBL" id="BBP92824.1"/>
    </source>
</evidence>
<name>A0A5S9MKS4_BACIA</name>
<reference evidence="11 12" key="1">
    <citation type="submission" date="2019-12" db="EMBL/GenBank/DDBJ databases">
        <title>Full genome sequence of a Bacillus safensis strain isolated from commercially available natto in Indonesia.</title>
        <authorList>
            <person name="Yoshida M."/>
            <person name="Uomi M."/>
            <person name="Waturangi D."/>
            <person name="Ekaputri J.J."/>
            <person name="Setiamarga D.H.E."/>
        </authorList>
    </citation>
    <scope>NUCLEOTIDE SEQUENCE [LARGE SCALE GENOMIC DNA]</scope>
    <source>
        <strain evidence="11 12">IDN1</strain>
    </source>
</reference>
<keyword evidence="5 9" id="KW-1133">Transmembrane helix</keyword>
<feature type="domain" description="Ammonium transporter AmtB-like" evidence="10">
    <location>
        <begin position="7"/>
        <end position="96"/>
    </location>
</feature>
<dbReference type="Gene3D" id="1.10.3430.10">
    <property type="entry name" value="Ammonium transporter AmtB like domains"/>
    <property type="match status" value="1"/>
</dbReference>
<keyword evidence="6 9" id="KW-0472">Membrane</keyword>
<dbReference type="InterPro" id="IPR029020">
    <property type="entry name" value="Ammonium/urea_transptr"/>
</dbReference>
<evidence type="ECO:0000256" key="7">
    <source>
        <dbReference type="ARBA" id="ARBA00023177"/>
    </source>
</evidence>
<organism evidence="11 12">
    <name type="scientific">Bacillus safensis</name>
    <dbReference type="NCBI Taxonomy" id="561879"/>
    <lineage>
        <taxon>Bacteria</taxon>
        <taxon>Bacillati</taxon>
        <taxon>Bacillota</taxon>
        <taxon>Bacilli</taxon>
        <taxon>Bacillales</taxon>
        <taxon>Bacillaceae</taxon>
        <taxon>Bacillus</taxon>
    </lineage>
</organism>
<dbReference type="EMBL" id="AP021906">
    <property type="protein sequence ID" value="BBP92824.1"/>
    <property type="molecule type" value="Genomic_DNA"/>
</dbReference>
<evidence type="ECO:0000313" key="12">
    <source>
        <dbReference type="Proteomes" id="UP000464658"/>
    </source>
</evidence>
<dbReference type="PANTHER" id="PTHR43029">
    <property type="entry name" value="AMMONIUM TRANSPORTER MEP2"/>
    <property type="match status" value="1"/>
</dbReference>
<dbReference type="AlphaFoldDB" id="A0A5S9MKS4"/>
<protein>
    <recommendedName>
        <fullName evidence="8">Ammonium transporter</fullName>
    </recommendedName>
</protein>
<keyword evidence="7" id="KW-0924">Ammonia transport</keyword>
<dbReference type="SUPFAM" id="SSF111352">
    <property type="entry name" value="Ammonium transporter"/>
    <property type="match status" value="1"/>
</dbReference>
<keyword evidence="3" id="KW-0813">Transport</keyword>
<comment type="similarity">
    <text evidence="2">Belongs to the ammonia transporter channel (TC 1.A.11.2) family.</text>
</comment>
<feature type="transmembrane region" description="Helical" evidence="9">
    <location>
        <begin position="47"/>
        <end position="70"/>
    </location>
</feature>
<feature type="transmembrane region" description="Helical" evidence="9">
    <location>
        <begin position="7"/>
        <end position="27"/>
    </location>
</feature>
<evidence type="ECO:0000256" key="8">
    <source>
        <dbReference type="ARBA" id="ARBA00050025"/>
    </source>
</evidence>
<dbReference type="Pfam" id="PF00909">
    <property type="entry name" value="Ammonium_transp"/>
    <property type="match status" value="1"/>
</dbReference>
<dbReference type="PANTHER" id="PTHR43029:SF10">
    <property type="entry name" value="AMMONIUM TRANSPORTER MEP2"/>
    <property type="match status" value="1"/>
</dbReference>
<evidence type="ECO:0000256" key="2">
    <source>
        <dbReference type="ARBA" id="ARBA00005887"/>
    </source>
</evidence>